<reference evidence="2 3" key="1">
    <citation type="journal article" date="2015" name="Genome Biol.">
        <title>Comparative genomics of Steinernema reveals deeply conserved gene regulatory networks.</title>
        <authorList>
            <person name="Dillman A.R."/>
            <person name="Macchietto M."/>
            <person name="Porter C.F."/>
            <person name="Rogers A."/>
            <person name="Williams B."/>
            <person name="Antoshechkin I."/>
            <person name="Lee M.M."/>
            <person name="Goodwin Z."/>
            <person name="Lu X."/>
            <person name="Lewis E.E."/>
            <person name="Goodrich-Blair H."/>
            <person name="Stock S.P."/>
            <person name="Adams B.J."/>
            <person name="Sternberg P.W."/>
            <person name="Mortazavi A."/>
        </authorList>
    </citation>
    <scope>NUCLEOTIDE SEQUENCE [LARGE SCALE GENOMIC DNA]</scope>
    <source>
        <strain evidence="2 3">ALL</strain>
    </source>
</reference>
<gene>
    <name evidence="2" type="ORF">L596_024754</name>
</gene>
<dbReference type="EMBL" id="AZBU02000009">
    <property type="protein sequence ID" value="TKR64173.1"/>
    <property type="molecule type" value="Genomic_DNA"/>
</dbReference>
<comment type="caution">
    <text evidence="2">The sequence shown here is derived from an EMBL/GenBank/DDBJ whole genome shotgun (WGS) entry which is preliminary data.</text>
</comment>
<reference evidence="2 3" key="2">
    <citation type="journal article" date="2019" name="G3 (Bethesda)">
        <title>Hybrid Assembly of the Genome of the Entomopathogenic Nematode Steinernema carpocapsae Identifies the X-Chromosome.</title>
        <authorList>
            <person name="Serra L."/>
            <person name="Macchietto M."/>
            <person name="Macias-Munoz A."/>
            <person name="McGill C.J."/>
            <person name="Rodriguez I.M."/>
            <person name="Rodriguez B."/>
            <person name="Murad R."/>
            <person name="Mortazavi A."/>
        </authorList>
    </citation>
    <scope>NUCLEOTIDE SEQUENCE [LARGE SCALE GENOMIC DNA]</scope>
    <source>
        <strain evidence="2 3">ALL</strain>
    </source>
</reference>
<proteinExistence type="predicted"/>
<keyword evidence="3" id="KW-1185">Reference proteome</keyword>
<evidence type="ECO:0000313" key="3">
    <source>
        <dbReference type="Proteomes" id="UP000298663"/>
    </source>
</evidence>
<organism evidence="2 3">
    <name type="scientific">Steinernema carpocapsae</name>
    <name type="common">Entomopathogenic nematode</name>
    <dbReference type="NCBI Taxonomy" id="34508"/>
    <lineage>
        <taxon>Eukaryota</taxon>
        <taxon>Metazoa</taxon>
        <taxon>Ecdysozoa</taxon>
        <taxon>Nematoda</taxon>
        <taxon>Chromadorea</taxon>
        <taxon>Rhabditida</taxon>
        <taxon>Tylenchina</taxon>
        <taxon>Panagrolaimomorpha</taxon>
        <taxon>Strongyloidoidea</taxon>
        <taxon>Steinernematidae</taxon>
        <taxon>Steinernema</taxon>
    </lineage>
</organism>
<sequence length="82" mass="9482">MSRRLLDIQKVEIVSRQKGYSASEAQKIAEDAVARAEERMIQRTVKKHSEEKADAQRRQTSKPKSQKRRKNSTKRPSISTTK</sequence>
<name>A0A4U5M6K3_STECR</name>
<dbReference type="AlphaFoldDB" id="A0A4U5M6K3"/>
<protein>
    <submittedName>
        <fullName evidence="2">Uncharacterized protein</fullName>
    </submittedName>
</protein>
<evidence type="ECO:0000313" key="2">
    <source>
        <dbReference type="EMBL" id="TKR64173.1"/>
    </source>
</evidence>
<accession>A0A4U5M6K3</accession>
<feature type="region of interest" description="Disordered" evidence="1">
    <location>
        <begin position="39"/>
        <end position="82"/>
    </location>
</feature>
<evidence type="ECO:0000256" key="1">
    <source>
        <dbReference type="SAM" id="MobiDB-lite"/>
    </source>
</evidence>
<feature type="compositionally biased region" description="Basic residues" evidence="1">
    <location>
        <begin position="59"/>
        <end position="73"/>
    </location>
</feature>
<dbReference type="Proteomes" id="UP000298663">
    <property type="component" value="Unassembled WGS sequence"/>
</dbReference>
<feature type="compositionally biased region" description="Basic and acidic residues" evidence="1">
    <location>
        <begin position="39"/>
        <end position="57"/>
    </location>
</feature>